<dbReference type="GO" id="GO:0046930">
    <property type="term" value="C:pore complex"/>
    <property type="evidence" value="ECO:0007669"/>
    <property type="project" value="UniProtKB-KW"/>
</dbReference>
<organism evidence="19 20">
    <name type="scientific">Eiseniibacteriota bacterium</name>
    <dbReference type="NCBI Taxonomy" id="2212470"/>
    <lineage>
        <taxon>Bacteria</taxon>
        <taxon>Candidatus Eiseniibacteriota</taxon>
    </lineage>
</organism>
<keyword evidence="9" id="KW-0406">Ion transport</keyword>
<protein>
    <recommendedName>
        <fullName evidence="21">Polysaccharide export protein</fullName>
    </recommendedName>
</protein>
<dbReference type="PANTHER" id="PTHR33619">
    <property type="entry name" value="POLYSACCHARIDE EXPORT PROTEIN GFCE-RELATED"/>
    <property type="match status" value="1"/>
</dbReference>
<evidence type="ECO:0000256" key="10">
    <source>
        <dbReference type="ARBA" id="ARBA00023114"/>
    </source>
</evidence>
<dbReference type="Proteomes" id="UP000580839">
    <property type="component" value="Unassembled WGS sequence"/>
</dbReference>
<dbReference type="PANTHER" id="PTHR33619:SF3">
    <property type="entry name" value="POLYSACCHARIDE EXPORT PROTEIN GFCE-RELATED"/>
    <property type="match status" value="1"/>
</dbReference>
<dbReference type="AlphaFoldDB" id="A0A849SPM7"/>
<keyword evidence="11" id="KW-0472">Membrane</keyword>
<evidence type="ECO:0000256" key="4">
    <source>
        <dbReference type="ARBA" id="ARBA00022452"/>
    </source>
</evidence>
<evidence type="ECO:0000259" key="16">
    <source>
        <dbReference type="Pfam" id="PF02563"/>
    </source>
</evidence>
<evidence type="ECO:0000256" key="7">
    <source>
        <dbReference type="ARBA" id="ARBA00022729"/>
    </source>
</evidence>
<comment type="subcellular location">
    <subcellularLocation>
        <location evidence="1">Cell outer membrane</location>
        <topology evidence="1">Multi-pass membrane protein</topology>
    </subcellularLocation>
</comment>
<evidence type="ECO:0000256" key="14">
    <source>
        <dbReference type="ARBA" id="ARBA00023288"/>
    </source>
</evidence>
<keyword evidence="4" id="KW-1134">Transmembrane beta strand</keyword>
<evidence type="ECO:0000256" key="9">
    <source>
        <dbReference type="ARBA" id="ARBA00023065"/>
    </source>
</evidence>
<keyword evidence="13" id="KW-0998">Cell outer membrane</keyword>
<keyword evidence="5" id="KW-0762">Sugar transport</keyword>
<dbReference type="Gene3D" id="3.10.560.10">
    <property type="entry name" value="Outer membrane lipoprotein wza domain like"/>
    <property type="match status" value="2"/>
</dbReference>
<evidence type="ECO:0000256" key="8">
    <source>
        <dbReference type="ARBA" id="ARBA00023047"/>
    </source>
</evidence>
<reference evidence="19 20" key="1">
    <citation type="submission" date="2020-04" db="EMBL/GenBank/DDBJ databases">
        <title>Metagenomic profiling of ammonia- and methane-oxidizing microorganisms in a Dutch drinking water treatment plant.</title>
        <authorList>
            <person name="Poghosyan L."/>
            <person name="Leucker S."/>
        </authorList>
    </citation>
    <scope>NUCLEOTIDE SEQUENCE [LARGE SCALE GENOMIC DNA]</scope>
    <source>
        <strain evidence="19">S-RSF-IL-03</strain>
    </source>
</reference>
<evidence type="ECO:0000256" key="12">
    <source>
        <dbReference type="ARBA" id="ARBA00023139"/>
    </source>
</evidence>
<feature type="domain" description="SLBB" evidence="18">
    <location>
        <begin position="203"/>
        <end position="280"/>
    </location>
</feature>
<dbReference type="InterPro" id="IPR054765">
    <property type="entry name" value="SLBB_dom"/>
</dbReference>
<evidence type="ECO:0000313" key="20">
    <source>
        <dbReference type="Proteomes" id="UP000580839"/>
    </source>
</evidence>
<evidence type="ECO:0000256" key="1">
    <source>
        <dbReference type="ARBA" id="ARBA00004571"/>
    </source>
</evidence>
<keyword evidence="6" id="KW-0812">Transmembrane</keyword>
<dbReference type="GO" id="GO:0006811">
    <property type="term" value="P:monoatomic ion transport"/>
    <property type="evidence" value="ECO:0007669"/>
    <property type="project" value="UniProtKB-KW"/>
</dbReference>
<evidence type="ECO:0000256" key="3">
    <source>
        <dbReference type="ARBA" id="ARBA00022448"/>
    </source>
</evidence>
<evidence type="ECO:0000256" key="11">
    <source>
        <dbReference type="ARBA" id="ARBA00023136"/>
    </source>
</evidence>
<comment type="similarity">
    <text evidence="2">Belongs to the BexD/CtrA/VexA family.</text>
</comment>
<dbReference type="Pfam" id="PF02563">
    <property type="entry name" value="Poly_export"/>
    <property type="match status" value="1"/>
</dbReference>
<accession>A0A849SPM7</accession>
<feature type="domain" description="Polysaccharide export protein N-terminal" evidence="16">
    <location>
        <begin position="25"/>
        <end position="99"/>
    </location>
</feature>
<evidence type="ECO:0000259" key="18">
    <source>
        <dbReference type="Pfam" id="PF22461"/>
    </source>
</evidence>
<feature type="domain" description="Soluble ligand binding" evidence="17">
    <location>
        <begin position="107"/>
        <end position="155"/>
    </location>
</feature>
<evidence type="ECO:0000256" key="5">
    <source>
        <dbReference type="ARBA" id="ARBA00022597"/>
    </source>
</evidence>
<dbReference type="Pfam" id="PF10531">
    <property type="entry name" value="SLBB"/>
    <property type="match status" value="1"/>
</dbReference>
<dbReference type="GO" id="GO:0015288">
    <property type="term" value="F:porin activity"/>
    <property type="evidence" value="ECO:0007669"/>
    <property type="project" value="UniProtKB-KW"/>
</dbReference>
<dbReference type="Pfam" id="PF22461">
    <property type="entry name" value="SLBB_2"/>
    <property type="match status" value="1"/>
</dbReference>
<dbReference type="InterPro" id="IPR019554">
    <property type="entry name" value="Soluble_ligand-bd"/>
</dbReference>
<dbReference type="InterPro" id="IPR049712">
    <property type="entry name" value="Poly_export"/>
</dbReference>
<evidence type="ECO:0000313" key="19">
    <source>
        <dbReference type="EMBL" id="NOT34594.1"/>
    </source>
</evidence>
<feature type="signal peptide" evidence="15">
    <location>
        <begin position="1"/>
        <end position="26"/>
    </location>
</feature>
<keyword evidence="7 15" id="KW-0732">Signal</keyword>
<dbReference type="GO" id="GO:0015159">
    <property type="term" value="F:polysaccharide transmembrane transporter activity"/>
    <property type="evidence" value="ECO:0007669"/>
    <property type="project" value="InterPro"/>
</dbReference>
<evidence type="ECO:0000256" key="15">
    <source>
        <dbReference type="SAM" id="SignalP"/>
    </source>
</evidence>
<proteinExistence type="inferred from homology"/>
<evidence type="ECO:0000256" key="13">
    <source>
        <dbReference type="ARBA" id="ARBA00023237"/>
    </source>
</evidence>
<keyword evidence="12" id="KW-0564">Palmitate</keyword>
<keyword evidence="8" id="KW-0625">Polysaccharide transport</keyword>
<keyword evidence="14" id="KW-0449">Lipoprotein</keyword>
<keyword evidence="3" id="KW-0813">Transport</keyword>
<sequence>MNRRLATVCVWLAGVVLALTASTAHAEDYLLGAQDEISITVYLHPELERVTSIDANGNVTFPPVGEVKAAGLTPRQLGDRLAERLSTFLRQTTAVTVGVRQYVSRSVFVSGAVARPGRYGFERLPGVIEAIGQAGGALPGADLSRVQIVRVEGESRRTLTADVARTMRDGVLTGLPELKVGDTIVIPSGFGADPFAAPGAGSAVLGQVAKPGLYPVGDGIDLWNLLAIAGGLTGSGDLSNVRVLTREGDGMTAVRVDLKNVLTRGTRTPYKVREGDVVFVPTTTASGFGRAISGFGTVLGITRDVFQIVVLADILKDNKVSN</sequence>
<gene>
    <name evidence="19" type="ORF">HOP12_10535</name>
</gene>
<evidence type="ECO:0000259" key="17">
    <source>
        <dbReference type="Pfam" id="PF10531"/>
    </source>
</evidence>
<dbReference type="EMBL" id="JABFRW010000133">
    <property type="protein sequence ID" value="NOT34594.1"/>
    <property type="molecule type" value="Genomic_DNA"/>
</dbReference>
<evidence type="ECO:0000256" key="6">
    <source>
        <dbReference type="ARBA" id="ARBA00022692"/>
    </source>
</evidence>
<evidence type="ECO:0008006" key="21">
    <source>
        <dbReference type="Google" id="ProtNLM"/>
    </source>
</evidence>
<comment type="caution">
    <text evidence="19">The sequence shown here is derived from an EMBL/GenBank/DDBJ whole genome shotgun (WGS) entry which is preliminary data.</text>
</comment>
<keyword evidence="10" id="KW-0626">Porin</keyword>
<dbReference type="GO" id="GO:0009279">
    <property type="term" value="C:cell outer membrane"/>
    <property type="evidence" value="ECO:0007669"/>
    <property type="project" value="UniProtKB-SubCell"/>
</dbReference>
<feature type="chain" id="PRO_5032753699" description="Polysaccharide export protein" evidence="15">
    <location>
        <begin position="27"/>
        <end position="322"/>
    </location>
</feature>
<dbReference type="InterPro" id="IPR003715">
    <property type="entry name" value="Poly_export_N"/>
</dbReference>
<evidence type="ECO:0000256" key="2">
    <source>
        <dbReference type="ARBA" id="ARBA00009450"/>
    </source>
</evidence>
<name>A0A849SPM7_UNCEI</name>